<gene>
    <name evidence="2" type="ORF">PM001_LOCUS22812</name>
</gene>
<organism evidence="2 3">
    <name type="scientific">Peronospora matthiolae</name>
    <dbReference type="NCBI Taxonomy" id="2874970"/>
    <lineage>
        <taxon>Eukaryota</taxon>
        <taxon>Sar</taxon>
        <taxon>Stramenopiles</taxon>
        <taxon>Oomycota</taxon>
        <taxon>Peronosporomycetes</taxon>
        <taxon>Peronosporales</taxon>
        <taxon>Peronosporaceae</taxon>
        <taxon>Peronospora</taxon>
    </lineage>
</organism>
<feature type="region of interest" description="Disordered" evidence="1">
    <location>
        <begin position="43"/>
        <end position="68"/>
    </location>
</feature>
<evidence type="ECO:0000313" key="3">
    <source>
        <dbReference type="Proteomes" id="UP001162060"/>
    </source>
</evidence>
<sequence>MDEQLTQPAVHLPPDVPGCKTTTSLSRTIACGQHPFLEHVVERRTKDVQRRSEERLRQHHMDEPLELR</sequence>
<comment type="caution">
    <text evidence="2">The sequence shown here is derived from an EMBL/GenBank/DDBJ whole genome shotgun (WGS) entry which is preliminary data.</text>
</comment>
<evidence type="ECO:0000256" key="1">
    <source>
        <dbReference type="SAM" id="MobiDB-lite"/>
    </source>
</evidence>
<evidence type="ECO:0000313" key="2">
    <source>
        <dbReference type="EMBL" id="CAK7937662.1"/>
    </source>
</evidence>
<dbReference type="Proteomes" id="UP001162060">
    <property type="component" value="Unassembled WGS sequence"/>
</dbReference>
<proteinExistence type="predicted"/>
<dbReference type="EMBL" id="CAKLBY020000227">
    <property type="protein sequence ID" value="CAK7937662.1"/>
    <property type="molecule type" value="Genomic_DNA"/>
</dbReference>
<dbReference type="AlphaFoldDB" id="A0AAV1UUB6"/>
<reference evidence="2" key="1">
    <citation type="submission" date="2024-01" db="EMBL/GenBank/DDBJ databases">
        <authorList>
            <person name="Webb A."/>
        </authorList>
    </citation>
    <scope>NUCLEOTIDE SEQUENCE</scope>
    <source>
        <strain evidence="2">Pm1</strain>
    </source>
</reference>
<accession>A0AAV1UUB6</accession>
<protein>
    <submittedName>
        <fullName evidence="2">Uncharacterized protein</fullName>
    </submittedName>
</protein>
<name>A0AAV1UUB6_9STRA</name>